<keyword evidence="8" id="KW-1185">Reference proteome</keyword>
<dbReference type="GO" id="GO:0003697">
    <property type="term" value="F:single-stranded DNA binding"/>
    <property type="evidence" value="ECO:0007669"/>
    <property type="project" value="TreeGrafter"/>
</dbReference>
<dbReference type="InterPro" id="IPR003395">
    <property type="entry name" value="RecF/RecN/SMC_N"/>
</dbReference>
<dbReference type="GO" id="GO:0005634">
    <property type="term" value="C:nucleus"/>
    <property type="evidence" value="ECO:0007669"/>
    <property type="project" value="TreeGrafter"/>
</dbReference>
<sequence length="1211" mass="137762">MPAAVVRSGSSATPSTGKSLSTSTKAEAVKAQSEILARNSARDSGTFVDGDSGSEDGNDEDHGSAIMQAKREGQMRDGRTSRGNAAESGSQGTSRNPAKRQRTINDNQARRDEGLEREQEYEEYEEPEEDGEEPEGAEAEIEVERAVAERDAHDAYIPGSIVRVELHNFVTYDHVIFHPGPYLNMIIGPNGTGKSTIACAIALGLGYKPALLGRANDVASFVKQTKGIGWIELELKGHPAQPNLVVRRNLKEKQNTSNFLINGVKRSSKEVTEKVREYNIQIDNLCSFLPQDKVTEFARMTPKELLVETIKAAADGATLLKHYHRLLDYSKMLRVINSELRTSREECEQLQQQNQRLQRDADRHAERQQMAERVEILEVALKMAELMKAHHMARKLIERKRVFRMRFVEFTARMKPLTERLEEVQEMESKLKATNKVQTDHQEKTQRAVRKLEGELKKLAMFKQKTELELDGLANNERGRAKQVETLKEAIAELEERVAAGAPTVETSNVDKRLGDIRRQQVGLMRRVQDSNEEASRIQEQASTNKRQVERVSTQLRNLNSVKNVRFEALRSSDAGCAKAVEWLRENKQMFTGRVYEPALLELEVVPEHKNLTHAVERLISWKQLKTFVCELRADYDLLNQKLNDELKLHVNIEDIEGMHEVEQFQPPMSRQDVRKLGFVDYAIHLVNGPNAIRDFLCFKAGLHKIPVAVDSCAVNVARIEASRKFNRYIVGDVSYSITYSQYNNSASSESQLIKNARNLVHSIDRKKVEQLDREMKELHEQMTTLQASMAKIETEKAKVSAESTQLDEEKNDLISRKKEVERALRAYNEDKVNLNAKQENLKRLLEKPSVEGQRKRLKAKLADAAIRLTTLAQDLKSHRLTELHQLHESNLLRLATIQTIANLNKVKEVISIANGEGDQMREDAQTLSLDLKRAKKRVMRLHAESHQALQECPLHITQKLQEMQEGGLPSRDEMLTEQAELRANLDGAPQISDDIVRRYEEKKAKIEELERIIEEKENTQAQLTAKVAKYRAKWEPPLRRLINKVNEKFSDAFERFNCGGEVALSQGNATGEDADLAFEEWCVEIRVKFREKEELQLLTGERQSGGERSLSTIMYLMSLTELGSSPFSLVDEINQGMDQRAERLVHDQMVLTTCRAKASQYFLITPKLLTGLKYHPLMRVLIINNGDYLPSKFSMRDYIQPKSNTITARA</sequence>
<feature type="coiled-coil region" evidence="4">
    <location>
        <begin position="993"/>
        <end position="1034"/>
    </location>
</feature>
<dbReference type="HOGENOM" id="CLU_004969_2_0_1"/>
<feature type="compositionally biased region" description="Basic and acidic residues" evidence="5">
    <location>
        <begin position="69"/>
        <end position="80"/>
    </location>
</feature>
<dbReference type="GO" id="GO:0030915">
    <property type="term" value="C:Smc5-Smc6 complex"/>
    <property type="evidence" value="ECO:0007669"/>
    <property type="project" value="TreeGrafter"/>
</dbReference>
<gene>
    <name evidence="7" type="ORF">K437DRAFT_257312</name>
</gene>
<evidence type="ECO:0000256" key="4">
    <source>
        <dbReference type="SAM" id="Coils"/>
    </source>
</evidence>
<dbReference type="AlphaFoldDB" id="A0A066VQB8"/>
<feature type="domain" description="RecF/RecN/SMC N-terminal" evidence="6">
    <location>
        <begin position="161"/>
        <end position="1168"/>
    </location>
</feature>
<evidence type="ECO:0000256" key="5">
    <source>
        <dbReference type="SAM" id="MobiDB-lite"/>
    </source>
</evidence>
<dbReference type="InParanoid" id="A0A066VQB8"/>
<organism evidence="7 8">
    <name type="scientific">Tilletiaria anomala (strain ATCC 24038 / CBS 436.72 / UBC 951)</name>
    <dbReference type="NCBI Taxonomy" id="1037660"/>
    <lineage>
        <taxon>Eukaryota</taxon>
        <taxon>Fungi</taxon>
        <taxon>Dikarya</taxon>
        <taxon>Basidiomycota</taxon>
        <taxon>Ustilaginomycotina</taxon>
        <taxon>Exobasidiomycetes</taxon>
        <taxon>Georgefischeriales</taxon>
        <taxon>Tilletiariaceae</taxon>
        <taxon>Tilletiaria</taxon>
    </lineage>
</organism>
<proteinExistence type="inferred from homology"/>
<dbReference type="Proteomes" id="UP000027361">
    <property type="component" value="Unassembled WGS sequence"/>
</dbReference>
<comment type="similarity">
    <text evidence="1">Belongs to the SMC family. SMC5 subfamily.</text>
</comment>
<evidence type="ECO:0000313" key="8">
    <source>
        <dbReference type="Proteomes" id="UP000027361"/>
    </source>
</evidence>
<dbReference type="Pfam" id="PF02463">
    <property type="entry name" value="SMC_N"/>
    <property type="match status" value="1"/>
</dbReference>
<dbReference type="EMBL" id="JMSN01000057">
    <property type="protein sequence ID" value="KDN43917.1"/>
    <property type="molecule type" value="Genomic_DNA"/>
</dbReference>
<feature type="compositionally biased region" description="Basic and acidic residues" evidence="5">
    <location>
        <begin position="108"/>
        <end position="118"/>
    </location>
</feature>
<evidence type="ECO:0000259" key="6">
    <source>
        <dbReference type="Pfam" id="PF02463"/>
    </source>
</evidence>
<dbReference type="OrthoDB" id="10254973at2759"/>
<feature type="coiled-coil region" evidence="4">
    <location>
        <begin position="925"/>
        <end position="952"/>
    </location>
</feature>
<evidence type="ECO:0000256" key="3">
    <source>
        <dbReference type="ARBA" id="ARBA00023054"/>
    </source>
</evidence>
<feature type="coiled-coil region" evidence="4">
    <location>
        <begin position="762"/>
        <end position="875"/>
    </location>
</feature>
<accession>A0A066VQB8</accession>
<reference evidence="7 8" key="1">
    <citation type="submission" date="2014-05" db="EMBL/GenBank/DDBJ databases">
        <title>Draft genome sequence of a rare smut relative, Tilletiaria anomala UBC 951.</title>
        <authorList>
            <consortium name="DOE Joint Genome Institute"/>
            <person name="Toome M."/>
            <person name="Kuo A."/>
            <person name="Henrissat B."/>
            <person name="Lipzen A."/>
            <person name="Tritt A."/>
            <person name="Yoshinaga Y."/>
            <person name="Zane M."/>
            <person name="Barry K."/>
            <person name="Grigoriev I.V."/>
            <person name="Spatafora J.W."/>
            <person name="Aimea M.C."/>
        </authorList>
    </citation>
    <scope>NUCLEOTIDE SEQUENCE [LARGE SCALE GENOMIC DNA]</scope>
    <source>
        <strain evidence="7 8">UBC 951</strain>
    </source>
</reference>
<dbReference type="RefSeq" id="XP_013242538.1">
    <property type="nucleotide sequence ID" value="XM_013387084.1"/>
</dbReference>
<dbReference type="GO" id="GO:0000724">
    <property type="term" value="P:double-strand break repair via homologous recombination"/>
    <property type="evidence" value="ECO:0007669"/>
    <property type="project" value="TreeGrafter"/>
</dbReference>
<protein>
    <recommendedName>
        <fullName evidence="2">Structural maintenance of chromosomes protein 5</fullName>
    </recommendedName>
</protein>
<evidence type="ECO:0000313" key="7">
    <source>
        <dbReference type="EMBL" id="KDN43917.1"/>
    </source>
</evidence>
<dbReference type="InterPro" id="IPR027417">
    <property type="entry name" value="P-loop_NTPase"/>
</dbReference>
<dbReference type="PANTHER" id="PTHR45916:SF1">
    <property type="entry name" value="STRUCTURAL MAINTENANCE OF CHROMOSOMES PROTEIN 5"/>
    <property type="match status" value="1"/>
</dbReference>
<dbReference type="FunCoup" id="A0A066VQB8">
    <property type="interactions" value="703"/>
</dbReference>
<dbReference type="STRING" id="1037660.A0A066VQB8"/>
<dbReference type="Gene3D" id="3.40.50.300">
    <property type="entry name" value="P-loop containing nucleotide triphosphate hydrolases"/>
    <property type="match status" value="2"/>
</dbReference>
<feature type="compositionally biased region" description="Polar residues" evidence="5">
    <location>
        <begin position="8"/>
        <end position="25"/>
    </location>
</feature>
<comment type="caution">
    <text evidence="7">The sequence shown here is derived from an EMBL/GenBank/DDBJ whole genome shotgun (WGS) entry which is preliminary data.</text>
</comment>
<name>A0A066VQB8_TILAU</name>
<feature type="region of interest" description="Disordered" evidence="5">
    <location>
        <begin position="1"/>
        <end position="139"/>
    </location>
</feature>
<evidence type="ECO:0000256" key="1">
    <source>
        <dbReference type="ARBA" id="ARBA00010171"/>
    </source>
</evidence>
<dbReference type="SUPFAM" id="SSF52540">
    <property type="entry name" value="P-loop containing nucleoside triphosphate hydrolases"/>
    <property type="match status" value="2"/>
</dbReference>
<feature type="compositionally biased region" description="Acidic residues" evidence="5">
    <location>
        <begin position="119"/>
        <end position="139"/>
    </location>
</feature>
<feature type="coiled-coil region" evidence="4">
    <location>
        <begin position="333"/>
        <end position="374"/>
    </location>
</feature>
<evidence type="ECO:0000256" key="2">
    <source>
        <dbReference type="ARBA" id="ARBA00018687"/>
    </source>
</evidence>
<dbReference type="OMA" id="RFWTSQP"/>
<dbReference type="GeneID" id="25264666"/>
<keyword evidence="3 4" id="KW-0175">Coiled coil</keyword>
<feature type="compositionally biased region" description="Polar residues" evidence="5">
    <location>
        <begin position="81"/>
        <end position="96"/>
    </location>
</feature>
<keyword evidence="7" id="KW-0378">Hydrolase</keyword>
<dbReference type="GO" id="GO:0016887">
    <property type="term" value="F:ATP hydrolysis activity"/>
    <property type="evidence" value="ECO:0007669"/>
    <property type="project" value="InterPro"/>
</dbReference>
<dbReference type="PANTHER" id="PTHR45916">
    <property type="entry name" value="STRUCTURAL MAINTENANCE OF CHROMOSOMES PROTEIN 5"/>
    <property type="match status" value="1"/>
</dbReference>